<evidence type="ECO:0000313" key="3">
    <source>
        <dbReference type="Proteomes" id="UP001610446"/>
    </source>
</evidence>
<proteinExistence type="predicted"/>
<protein>
    <submittedName>
        <fullName evidence="2">Uncharacterized protein</fullName>
    </submittedName>
</protein>
<name>A0ABR4K581_9EURO</name>
<keyword evidence="3" id="KW-1185">Reference proteome</keyword>
<accession>A0ABR4K581</accession>
<sequence length="84" mass="9376">MQMHRPPSPSSTTDIKSDRPEFGSCDCRPNNHDVDQSTIDITIFIAHLPVPVSRFGIGKLLISDSSQKALVMSQRRLARRILST</sequence>
<comment type="caution">
    <text evidence="2">The sequence shown here is derived from an EMBL/GenBank/DDBJ whole genome shotgun (WGS) entry which is preliminary data.</text>
</comment>
<organism evidence="2 3">
    <name type="scientific">Aspergillus pseudoustus</name>
    <dbReference type="NCBI Taxonomy" id="1810923"/>
    <lineage>
        <taxon>Eukaryota</taxon>
        <taxon>Fungi</taxon>
        <taxon>Dikarya</taxon>
        <taxon>Ascomycota</taxon>
        <taxon>Pezizomycotina</taxon>
        <taxon>Eurotiomycetes</taxon>
        <taxon>Eurotiomycetidae</taxon>
        <taxon>Eurotiales</taxon>
        <taxon>Aspergillaceae</taxon>
        <taxon>Aspergillus</taxon>
        <taxon>Aspergillus subgen. Nidulantes</taxon>
    </lineage>
</organism>
<dbReference type="EMBL" id="JBFXLU010000056">
    <property type="protein sequence ID" value="KAL2847476.1"/>
    <property type="molecule type" value="Genomic_DNA"/>
</dbReference>
<evidence type="ECO:0000313" key="2">
    <source>
        <dbReference type="EMBL" id="KAL2847476.1"/>
    </source>
</evidence>
<reference evidence="2 3" key="1">
    <citation type="submission" date="2024-07" db="EMBL/GenBank/DDBJ databases">
        <title>Section-level genome sequencing and comparative genomics of Aspergillus sections Usti and Cavernicolus.</title>
        <authorList>
            <consortium name="Lawrence Berkeley National Laboratory"/>
            <person name="Nybo J.L."/>
            <person name="Vesth T.C."/>
            <person name="Theobald S."/>
            <person name="Frisvad J.C."/>
            <person name="Larsen T.O."/>
            <person name="Kjaerboelling I."/>
            <person name="Rothschild-Mancinelli K."/>
            <person name="Lyhne E.K."/>
            <person name="Kogle M.E."/>
            <person name="Barry K."/>
            <person name="Clum A."/>
            <person name="Na H."/>
            <person name="Ledsgaard L."/>
            <person name="Lin J."/>
            <person name="Lipzen A."/>
            <person name="Kuo A."/>
            <person name="Riley R."/>
            <person name="Mondo S."/>
            <person name="Labutti K."/>
            <person name="Haridas S."/>
            <person name="Pangalinan J."/>
            <person name="Salamov A.A."/>
            <person name="Simmons B.A."/>
            <person name="Magnuson J.K."/>
            <person name="Chen J."/>
            <person name="Drula E."/>
            <person name="Henrissat B."/>
            <person name="Wiebenga A."/>
            <person name="Lubbers R.J."/>
            <person name="Gomes A.C."/>
            <person name="Makela M.R."/>
            <person name="Stajich J."/>
            <person name="Grigoriev I.V."/>
            <person name="Mortensen U.H."/>
            <person name="De Vries R.P."/>
            <person name="Baker S.E."/>
            <person name="Andersen M.R."/>
        </authorList>
    </citation>
    <scope>NUCLEOTIDE SEQUENCE [LARGE SCALE GENOMIC DNA]</scope>
    <source>
        <strain evidence="2 3">CBS 123904</strain>
    </source>
</reference>
<feature type="region of interest" description="Disordered" evidence="1">
    <location>
        <begin position="1"/>
        <end position="30"/>
    </location>
</feature>
<gene>
    <name evidence="2" type="ORF">BJY01DRAFT_166210</name>
</gene>
<dbReference type="Proteomes" id="UP001610446">
    <property type="component" value="Unassembled WGS sequence"/>
</dbReference>
<evidence type="ECO:0000256" key="1">
    <source>
        <dbReference type="SAM" id="MobiDB-lite"/>
    </source>
</evidence>